<accession>A0ABC8L0F0</accession>
<feature type="transmembrane region" description="Helical" evidence="2">
    <location>
        <begin position="37"/>
        <end position="59"/>
    </location>
</feature>
<comment type="caution">
    <text evidence="3">The sequence shown here is derived from an EMBL/GenBank/DDBJ whole genome shotgun (WGS) entry which is preliminary data.</text>
</comment>
<dbReference type="SUPFAM" id="SSF81665">
    <property type="entry name" value="Calcium ATPase, transmembrane domain M"/>
    <property type="match status" value="1"/>
</dbReference>
<dbReference type="EMBL" id="CAKOAT010401821">
    <property type="protein sequence ID" value="CAH8367063.1"/>
    <property type="molecule type" value="Genomic_DNA"/>
</dbReference>
<dbReference type="PANTHER" id="PTHR24093:SF462">
    <property type="entry name" value="CALCIUM-TRANSPORTING ATPASE 11, PLASMA MEMBRANE-TYPE-RELATED"/>
    <property type="match status" value="1"/>
</dbReference>
<organism evidence="3 4">
    <name type="scientific">Eruca vesicaria subsp. sativa</name>
    <name type="common">Garden rocket</name>
    <name type="synonym">Eruca sativa</name>
    <dbReference type="NCBI Taxonomy" id="29727"/>
    <lineage>
        <taxon>Eukaryota</taxon>
        <taxon>Viridiplantae</taxon>
        <taxon>Streptophyta</taxon>
        <taxon>Embryophyta</taxon>
        <taxon>Tracheophyta</taxon>
        <taxon>Spermatophyta</taxon>
        <taxon>Magnoliopsida</taxon>
        <taxon>eudicotyledons</taxon>
        <taxon>Gunneridae</taxon>
        <taxon>Pentapetalae</taxon>
        <taxon>rosids</taxon>
        <taxon>malvids</taxon>
        <taxon>Brassicales</taxon>
        <taxon>Brassicaceae</taxon>
        <taxon>Brassiceae</taxon>
        <taxon>Eruca</taxon>
    </lineage>
</organism>
<dbReference type="PANTHER" id="PTHR24093">
    <property type="entry name" value="CATION TRANSPORTING ATPASE"/>
    <property type="match status" value="1"/>
</dbReference>
<proteinExistence type="predicted"/>
<evidence type="ECO:0000313" key="3">
    <source>
        <dbReference type="EMBL" id="CAH8367063.1"/>
    </source>
</evidence>
<dbReference type="Gene3D" id="1.20.1110.10">
    <property type="entry name" value="Calcium-transporting ATPase, transmembrane domain"/>
    <property type="match status" value="1"/>
</dbReference>
<keyword evidence="2" id="KW-1133">Transmembrane helix</keyword>
<sequence length="102" mass="11222">MWKQMNLSLWGKLMETLSEGGEDETPLQVKLNGVATIIGKIGLGFAVVAFVVLCIRFVIGKATAEGHIVWLRKLFDDPKIGCIAYNLGNGRGMFVLEIGYCF</sequence>
<keyword evidence="2" id="KW-0472">Membrane</keyword>
<dbReference type="InterPro" id="IPR023298">
    <property type="entry name" value="ATPase_P-typ_TM_dom_sf"/>
</dbReference>
<keyword evidence="2" id="KW-0812">Transmembrane</keyword>
<protein>
    <submittedName>
        <fullName evidence="3">Uncharacterized protein</fullName>
    </submittedName>
</protein>
<evidence type="ECO:0000256" key="2">
    <source>
        <dbReference type="SAM" id="Phobius"/>
    </source>
</evidence>
<dbReference type="Proteomes" id="UP001642260">
    <property type="component" value="Unassembled WGS sequence"/>
</dbReference>
<name>A0ABC8L0F0_ERUVS</name>
<gene>
    <name evidence="3" type="ORF">ERUC_LOCUS30720</name>
</gene>
<evidence type="ECO:0000313" key="4">
    <source>
        <dbReference type="Proteomes" id="UP001642260"/>
    </source>
</evidence>
<keyword evidence="4" id="KW-1185">Reference proteome</keyword>
<dbReference type="AlphaFoldDB" id="A0ABC8L0F0"/>
<reference evidence="3 4" key="1">
    <citation type="submission" date="2022-03" db="EMBL/GenBank/DDBJ databases">
        <authorList>
            <person name="Macdonald S."/>
            <person name="Ahmed S."/>
            <person name="Newling K."/>
        </authorList>
    </citation>
    <scope>NUCLEOTIDE SEQUENCE [LARGE SCALE GENOMIC DNA]</scope>
</reference>
<keyword evidence="1" id="KW-0460">Magnesium</keyword>
<evidence type="ECO:0000256" key="1">
    <source>
        <dbReference type="ARBA" id="ARBA00022842"/>
    </source>
</evidence>